<dbReference type="SMART" id="SM00724">
    <property type="entry name" value="TLC"/>
    <property type="match status" value="1"/>
</dbReference>
<proteinExistence type="predicted"/>
<dbReference type="PANTHER" id="PTHR12560">
    <property type="entry name" value="LONGEVITY ASSURANCE FACTOR 1 LAG1"/>
    <property type="match status" value="1"/>
</dbReference>
<feature type="region of interest" description="Disordered" evidence="14">
    <location>
        <begin position="338"/>
        <end position="385"/>
    </location>
</feature>
<evidence type="ECO:0000256" key="6">
    <source>
        <dbReference type="ARBA" id="ARBA00022824"/>
    </source>
</evidence>
<dbReference type="PANTHER" id="PTHR12560:SF0">
    <property type="entry name" value="LD18904P"/>
    <property type="match status" value="1"/>
</dbReference>
<comment type="pathway">
    <text evidence="2">Lipid metabolism; sphingolipid metabolism.</text>
</comment>
<dbReference type="EMBL" id="JAIZAY010000018">
    <property type="protein sequence ID" value="KAJ8024631.1"/>
    <property type="molecule type" value="Genomic_DNA"/>
</dbReference>
<dbReference type="OrthoDB" id="537032at2759"/>
<evidence type="ECO:0000256" key="11">
    <source>
        <dbReference type="PROSITE-ProRule" id="PRU00108"/>
    </source>
</evidence>
<evidence type="ECO:0000256" key="8">
    <source>
        <dbReference type="ARBA" id="ARBA00023098"/>
    </source>
</evidence>
<evidence type="ECO:0000256" key="7">
    <source>
        <dbReference type="ARBA" id="ARBA00022989"/>
    </source>
</evidence>
<name>A0A9Q0YSA9_HOLLE</name>
<keyword evidence="11 13" id="KW-0539">Nucleus</keyword>
<keyword evidence="9 12" id="KW-0472">Membrane</keyword>
<comment type="pathway">
    <text evidence="3">Sphingolipid metabolism.</text>
</comment>
<feature type="transmembrane region" description="Helical" evidence="15">
    <location>
        <begin position="258"/>
        <end position="283"/>
    </location>
</feature>
<comment type="subcellular location">
    <subcellularLocation>
        <location evidence="1">Endoplasmic reticulum membrane</location>
        <topology evidence="1">Multi-pass membrane protein</topology>
    </subcellularLocation>
    <subcellularLocation>
        <location evidence="11 13">Nucleus</location>
    </subcellularLocation>
</comment>
<keyword evidence="11 13" id="KW-0238">DNA-binding</keyword>
<sequence length="385" mass="45420">MGSTTSNWFWDENFWLPSNVSWKDLQDNGGDKYPHIQDFYMVFPFAVFLIICRFFFERLLARPLGVALGVPTTRSAVATENAFLEDVFLRETKRPDSKRIEGLAKQTDLSPREVERWFRKRRCQQHKVKIDKFTESCWRFIFYMSLFTYGAITIPQEKWFWNLSLCWHDFPFHAVSSTISNLYFMELSLYVSLLLSVFFDVRRKDFYPMLFHHIFTSLLLLFSWVCNFVRIGCLIIVIHDIADVFLESAKVFNYAKWSISAHVMFANFSLSFFFGRIVLFPFWVIHSSMVQSWQIIGPFPAWFFFNGLLSILMGLNIYWFLFILKMVLKIVFTEKENKKDVRSEDEMSDSDFESEPEVTEKVEENGSHFATPNGTTNSIKSPTRA</sequence>
<comment type="caution">
    <text evidence="18">The sequence shown here is derived from an EMBL/GenBank/DDBJ whole genome shotgun (WGS) entry which is preliminary data.</text>
</comment>
<evidence type="ECO:0000256" key="10">
    <source>
        <dbReference type="ARBA" id="ARBA00049036"/>
    </source>
</evidence>
<keyword evidence="11 13" id="KW-0371">Homeobox</keyword>
<keyword evidence="8" id="KW-0443">Lipid metabolism</keyword>
<keyword evidence="7 15" id="KW-1133">Transmembrane helix</keyword>
<dbReference type="InterPro" id="IPR006634">
    <property type="entry name" value="TLC-dom"/>
</dbReference>
<dbReference type="GO" id="GO:0046513">
    <property type="term" value="P:ceramide biosynthetic process"/>
    <property type="evidence" value="ECO:0007669"/>
    <property type="project" value="InterPro"/>
</dbReference>
<dbReference type="PIRSF" id="PIRSF005225">
    <property type="entry name" value="LAG1_LAC1"/>
    <property type="match status" value="1"/>
</dbReference>
<dbReference type="InterPro" id="IPR009057">
    <property type="entry name" value="Homeodomain-like_sf"/>
</dbReference>
<organism evidence="18 19">
    <name type="scientific">Holothuria leucospilota</name>
    <name type="common">Black long sea cucumber</name>
    <name type="synonym">Mertensiothuria leucospilota</name>
    <dbReference type="NCBI Taxonomy" id="206669"/>
    <lineage>
        <taxon>Eukaryota</taxon>
        <taxon>Metazoa</taxon>
        <taxon>Echinodermata</taxon>
        <taxon>Eleutherozoa</taxon>
        <taxon>Echinozoa</taxon>
        <taxon>Holothuroidea</taxon>
        <taxon>Aspidochirotacea</taxon>
        <taxon>Aspidochirotida</taxon>
        <taxon>Holothuriidae</taxon>
        <taxon>Holothuria</taxon>
    </lineage>
</organism>
<reference evidence="18" key="1">
    <citation type="submission" date="2021-10" db="EMBL/GenBank/DDBJ databases">
        <title>Tropical sea cucumber genome reveals ecological adaptation and Cuvierian tubules defense mechanism.</title>
        <authorList>
            <person name="Chen T."/>
        </authorList>
    </citation>
    <scope>NUCLEOTIDE SEQUENCE</scope>
    <source>
        <strain evidence="18">Nanhai2018</strain>
        <tissue evidence="18">Muscle</tissue>
    </source>
</reference>
<feature type="transmembrane region" description="Helical" evidence="15">
    <location>
        <begin position="174"/>
        <end position="199"/>
    </location>
</feature>
<evidence type="ECO:0000313" key="18">
    <source>
        <dbReference type="EMBL" id="KAJ8024631.1"/>
    </source>
</evidence>
<feature type="transmembrane region" description="Helical" evidence="15">
    <location>
        <begin position="39"/>
        <end position="56"/>
    </location>
</feature>
<evidence type="ECO:0000256" key="14">
    <source>
        <dbReference type="SAM" id="MobiDB-lite"/>
    </source>
</evidence>
<dbReference type="Proteomes" id="UP001152320">
    <property type="component" value="Chromosome 18"/>
</dbReference>
<feature type="domain" description="TLC" evidence="17">
    <location>
        <begin position="131"/>
        <end position="332"/>
    </location>
</feature>
<evidence type="ECO:0000256" key="4">
    <source>
        <dbReference type="ARBA" id="ARBA00022679"/>
    </source>
</evidence>
<feature type="transmembrane region" description="Helical" evidence="15">
    <location>
        <begin position="303"/>
        <end position="328"/>
    </location>
</feature>
<dbReference type="SUPFAM" id="SSF46689">
    <property type="entry name" value="Homeodomain-like"/>
    <property type="match status" value="1"/>
</dbReference>
<dbReference type="PROSITE" id="PS50922">
    <property type="entry name" value="TLC"/>
    <property type="match status" value="1"/>
</dbReference>
<evidence type="ECO:0000256" key="9">
    <source>
        <dbReference type="ARBA" id="ARBA00023136"/>
    </source>
</evidence>
<evidence type="ECO:0000259" key="16">
    <source>
        <dbReference type="PROSITE" id="PS50071"/>
    </source>
</evidence>
<dbReference type="Pfam" id="PF00046">
    <property type="entry name" value="Homeodomain"/>
    <property type="match status" value="1"/>
</dbReference>
<dbReference type="InterPro" id="IPR016439">
    <property type="entry name" value="Lag1/Lac1-like"/>
</dbReference>
<evidence type="ECO:0000256" key="15">
    <source>
        <dbReference type="SAM" id="Phobius"/>
    </source>
</evidence>
<evidence type="ECO:0000256" key="3">
    <source>
        <dbReference type="ARBA" id="ARBA00004991"/>
    </source>
</evidence>
<comment type="catalytic activity">
    <reaction evidence="10">
        <text>sphinganine + octadecanoyl-CoA = N-(octadecanoyl)-sphinganine + CoA + H(+)</text>
        <dbReference type="Rhea" id="RHEA:36547"/>
        <dbReference type="ChEBI" id="CHEBI:15378"/>
        <dbReference type="ChEBI" id="CHEBI:57287"/>
        <dbReference type="ChEBI" id="CHEBI:57394"/>
        <dbReference type="ChEBI" id="CHEBI:57817"/>
        <dbReference type="ChEBI" id="CHEBI:67033"/>
    </reaction>
    <physiologicalReaction direction="left-to-right" evidence="10">
        <dbReference type="Rhea" id="RHEA:36548"/>
    </physiologicalReaction>
</comment>
<dbReference type="GO" id="GO:0005789">
    <property type="term" value="C:endoplasmic reticulum membrane"/>
    <property type="evidence" value="ECO:0007669"/>
    <property type="project" value="UniProtKB-SubCell"/>
</dbReference>
<keyword evidence="5 12" id="KW-0812">Transmembrane</keyword>
<keyword evidence="6" id="KW-0256">Endoplasmic reticulum</keyword>
<dbReference type="AlphaFoldDB" id="A0A9Q0YSA9"/>
<keyword evidence="4" id="KW-0808">Transferase</keyword>
<evidence type="ECO:0000256" key="2">
    <source>
        <dbReference type="ARBA" id="ARBA00004760"/>
    </source>
</evidence>
<evidence type="ECO:0000256" key="12">
    <source>
        <dbReference type="PROSITE-ProRule" id="PRU00205"/>
    </source>
</evidence>
<dbReference type="Pfam" id="PF03798">
    <property type="entry name" value="TRAM_LAG1_CLN8"/>
    <property type="match status" value="1"/>
</dbReference>
<dbReference type="InterPro" id="IPR001356">
    <property type="entry name" value="HD"/>
</dbReference>
<dbReference type="GO" id="GO:0005634">
    <property type="term" value="C:nucleus"/>
    <property type="evidence" value="ECO:0007669"/>
    <property type="project" value="UniProtKB-SubCell"/>
</dbReference>
<dbReference type="FunFam" id="1.10.10.60:FF:000020">
    <property type="entry name" value="Ceramide synthase 5"/>
    <property type="match status" value="1"/>
</dbReference>
<feature type="compositionally biased region" description="Polar residues" evidence="14">
    <location>
        <begin position="368"/>
        <end position="385"/>
    </location>
</feature>
<evidence type="ECO:0000313" key="19">
    <source>
        <dbReference type="Proteomes" id="UP001152320"/>
    </source>
</evidence>
<evidence type="ECO:0000256" key="5">
    <source>
        <dbReference type="ARBA" id="ARBA00022692"/>
    </source>
</evidence>
<feature type="compositionally biased region" description="Acidic residues" evidence="14">
    <location>
        <begin position="346"/>
        <end position="357"/>
    </location>
</feature>
<evidence type="ECO:0000256" key="13">
    <source>
        <dbReference type="RuleBase" id="RU000682"/>
    </source>
</evidence>
<evidence type="ECO:0000256" key="1">
    <source>
        <dbReference type="ARBA" id="ARBA00004477"/>
    </source>
</evidence>
<accession>A0A9Q0YSA9</accession>
<dbReference type="CDD" id="cd00086">
    <property type="entry name" value="homeodomain"/>
    <property type="match status" value="1"/>
</dbReference>
<dbReference type="Gene3D" id="1.10.10.60">
    <property type="entry name" value="Homeodomain-like"/>
    <property type="match status" value="1"/>
</dbReference>
<dbReference type="GO" id="GO:0003677">
    <property type="term" value="F:DNA binding"/>
    <property type="evidence" value="ECO:0007669"/>
    <property type="project" value="UniProtKB-UniRule"/>
</dbReference>
<keyword evidence="19" id="KW-1185">Reference proteome</keyword>
<feature type="domain" description="Homeobox" evidence="16">
    <location>
        <begin position="84"/>
        <end position="128"/>
    </location>
</feature>
<feature type="transmembrane region" description="Helical" evidence="15">
    <location>
        <begin position="137"/>
        <end position="154"/>
    </location>
</feature>
<protein>
    <submittedName>
        <fullName evidence="18">Ceramide synthase 6</fullName>
    </submittedName>
</protein>
<dbReference type="GO" id="GO:0050291">
    <property type="term" value="F:sphingosine N-acyltransferase activity"/>
    <property type="evidence" value="ECO:0007669"/>
    <property type="project" value="InterPro"/>
</dbReference>
<evidence type="ECO:0000259" key="17">
    <source>
        <dbReference type="PROSITE" id="PS50922"/>
    </source>
</evidence>
<dbReference type="PROSITE" id="PS50071">
    <property type="entry name" value="HOMEOBOX_2"/>
    <property type="match status" value="1"/>
</dbReference>
<gene>
    <name evidence="18" type="ORF">HOLleu_34584</name>
</gene>
<dbReference type="SMART" id="SM00389">
    <property type="entry name" value="HOX"/>
    <property type="match status" value="1"/>
</dbReference>
<feature type="DNA-binding region" description="Homeobox" evidence="11">
    <location>
        <begin position="86"/>
        <end position="129"/>
    </location>
</feature>